<feature type="region of interest" description="Disordered" evidence="1">
    <location>
        <begin position="144"/>
        <end position="183"/>
    </location>
</feature>
<dbReference type="AlphaFoldDB" id="A0A183GJC4"/>
<feature type="compositionally biased region" description="Low complexity" evidence="1">
    <location>
        <begin position="173"/>
        <end position="183"/>
    </location>
</feature>
<dbReference type="WBParaSite" id="HPBE_0002277001-mRNA-1">
    <property type="protein sequence ID" value="HPBE_0002277001-mRNA-1"/>
    <property type="gene ID" value="HPBE_0002277001"/>
</dbReference>
<evidence type="ECO:0000313" key="5">
    <source>
        <dbReference type="WBParaSite" id="HPBE_0002277001-mRNA-1"/>
    </source>
</evidence>
<evidence type="ECO:0000313" key="3">
    <source>
        <dbReference type="EMBL" id="VDP34584.1"/>
    </source>
</evidence>
<gene>
    <name evidence="3" type="ORF">HPBE_LOCUS22769</name>
</gene>
<evidence type="ECO:0000256" key="1">
    <source>
        <dbReference type="SAM" id="MobiDB-lite"/>
    </source>
</evidence>
<keyword evidence="4" id="KW-1185">Reference proteome</keyword>
<feature type="domain" description="Cyclic nucleotide-binding" evidence="2">
    <location>
        <begin position="158"/>
        <end position="258"/>
    </location>
</feature>
<proteinExistence type="predicted"/>
<dbReference type="PROSITE" id="PS50042">
    <property type="entry name" value="CNMP_BINDING_3"/>
    <property type="match status" value="1"/>
</dbReference>
<feature type="compositionally biased region" description="Low complexity" evidence="1">
    <location>
        <begin position="224"/>
        <end position="245"/>
    </location>
</feature>
<protein>
    <submittedName>
        <fullName evidence="5">Cyclic nucleotide-binding domain-containing protein</fullName>
    </submittedName>
</protein>
<dbReference type="EMBL" id="UZAH01034337">
    <property type="protein sequence ID" value="VDP34584.1"/>
    <property type="molecule type" value="Genomic_DNA"/>
</dbReference>
<dbReference type="Proteomes" id="UP000050761">
    <property type="component" value="Unassembled WGS sequence"/>
</dbReference>
<dbReference type="InterPro" id="IPR000595">
    <property type="entry name" value="cNMP-bd_dom"/>
</dbReference>
<evidence type="ECO:0000313" key="4">
    <source>
        <dbReference type="Proteomes" id="UP000050761"/>
    </source>
</evidence>
<feature type="region of interest" description="Disordered" evidence="1">
    <location>
        <begin position="217"/>
        <end position="245"/>
    </location>
</feature>
<accession>A0A3P8DRA8</accession>
<feature type="compositionally biased region" description="Polar residues" evidence="1">
    <location>
        <begin position="147"/>
        <end position="165"/>
    </location>
</feature>
<reference evidence="3 4" key="1">
    <citation type="submission" date="2018-11" db="EMBL/GenBank/DDBJ databases">
        <authorList>
            <consortium name="Pathogen Informatics"/>
        </authorList>
    </citation>
    <scope>NUCLEOTIDE SEQUENCE [LARGE SCALE GENOMIC DNA]</scope>
</reference>
<dbReference type="OrthoDB" id="5877226at2759"/>
<sequence>MPRSVQTTEQFSSPGNYFVFQKPGIGCPKSDQLSQRPGGCHACVAQPSTMAFCDPEKLECVSRVVVTANCSEFPSIDPCYASKCTDDICLAPEMLDVEPRSTRVAKKKLAARAVTIKRSSRTTTTASAPVDTVELLLSGSGADLAQKNESNAENSSLTTRQLESQSELKRANSVESEVNSEAAETVTRLLDSARNFYDISGTDANITIETLLETSKPTVPGELSHSNSTTPSTAATTSTSTSTTVTSRVDLPHFSSLLNTWVYPFDATLPYPSVYFSITIVAGPYRPRPRPQRSVAGVTVVSRGANLPSGYTHVVEALPLSDGHIVRVPDPRASGVVVEFGLSVLHDGRECAQMCLRRRRYIECARRTVRLSKFHGLTDPVTWYKTPRQAIEHQWKGAGYYRRRTQDAFIFTCSI</sequence>
<accession>A0A183GJC4</accession>
<name>A0A183GJC4_HELPZ</name>
<organism evidence="4 5">
    <name type="scientific">Heligmosomoides polygyrus</name>
    <name type="common">Parasitic roundworm</name>
    <dbReference type="NCBI Taxonomy" id="6339"/>
    <lineage>
        <taxon>Eukaryota</taxon>
        <taxon>Metazoa</taxon>
        <taxon>Ecdysozoa</taxon>
        <taxon>Nematoda</taxon>
        <taxon>Chromadorea</taxon>
        <taxon>Rhabditida</taxon>
        <taxon>Rhabditina</taxon>
        <taxon>Rhabditomorpha</taxon>
        <taxon>Strongyloidea</taxon>
        <taxon>Heligmosomidae</taxon>
        <taxon>Heligmosomoides</taxon>
    </lineage>
</organism>
<reference evidence="5" key="2">
    <citation type="submission" date="2019-09" db="UniProtKB">
        <authorList>
            <consortium name="WormBaseParasite"/>
        </authorList>
    </citation>
    <scope>IDENTIFICATION</scope>
</reference>
<evidence type="ECO:0000259" key="2">
    <source>
        <dbReference type="PROSITE" id="PS50042"/>
    </source>
</evidence>